<gene>
    <name evidence="6" type="ORF">B0T26DRAFT_786864</name>
</gene>
<dbReference type="Gene3D" id="4.10.240.10">
    <property type="entry name" value="Zn(2)-C6 fungal-type DNA-binding domain"/>
    <property type="match status" value="1"/>
</dbReference>
<dbReference type="CDD" id="cd00067">
    <property type="entry name" value="GAL4"/>
    <property type="match status" value="1"/>
</dbReference>
<dbReference type="AlphaFoldDB" id="A0AA40DQP4"/>
<dbReference type="InterPro" id="IPR036864">
    <property type="entry name" value="Zn2-C6_fun-type_DNA-bd_sf"/>
</dbReference>
<dbReference type="GO" id="GO:0000981">
    <property type="term" value="F:DNA-binding transcription factor activity, RNA polymerase II-specific"/>
    <property type="evidence" value="ECO:0007669"/>
    <property type="project" value="InterPro"/>
</dbReference>
<feature type="compositionally biased region" description="Gly residues" evidence="4">
    <location>
        <begin position="668"/>
        <end position="690"/>
    </location>
</feature>
<comment type="caution">
    <text evidence="6">The sequence shown here is derived from an EMBL/GenBank/DDBJ whole genome shotgun (WGS) entry which is preliminary data.</text>
</comment>
<dbReference type="PANTHER" id="PTHR31001:SF45">
    <property type="entry name" value="ZN(II)2CYS6 TRANSCRIPTION FACTOR (EUROFUNG)"/>
    <property type="match status" value="1"/>
</dbReference>
<dbReference type="Pfam" id="PF00172">
    <property type="entry name" value="Zn_clus"/>
    <property type="match status" value="1"/>
</dbReference>
<organism evidence="6 7">
    <name type="scientific">Lasiosphaeria miniovina</name>
    <dbReference type="NCBI Taxonomy" id="1954250"/>
    <lineage>
        <taxon>Eukaryota</taxon>
        <taxon>Fungi</taxon>
        <taxon>Dikarya</taxon>
        <taxon>Ascomycota</taxon>
        <taxon>Pezizomycotina</taxon>
        <taxon>Sordariomycetes</taxon>
        <taxon>Sordariomycetidae</taxon>
        <taxon>Sordariales</taxon>
        <taxon>Lasiosphaeriaceae</taxon>
        <taxon>Lasiosphaeria</taxon>
    </lineage>
</organism>
<dbReference type="InterPro" id="IPR001138">
    <property type="entry name" value="Zn2Cys6_DnaBD"/>
</dbReference>
<keyword evidence="3" id="KW-0539">Nucleus</keyword>
<dbReference type="GO" id="GO:0003677">
    <property type="term" value="F:DNA binding"/>
    <property type="evidence" value="ECO:0007669"/>
    <property type="project" value="InterPro"/>
</dbReference>
<comment type="subcellular location">
    <subcellularLocation>
        <location evidence="1">Nucleus</location>
    </subcellularLocation>
</comment>
<dbReference type="GeneID" id="85330056"/>
<dbReference type="InterPro" id="IPR007219">
    <property type="entry name" value="XnlR_reg_dom"/>
</dbReference>
<dbReference type="PANTHER" id="PTHR31001">
    <property type="entry name" value="UNCHARACTERIZED TRANSCRIPTIONAL REGULATORY PROTEIN"/>
    <property type="match status" value="1"/>
</dbReference>
<dbReference type="SUPFAM" id="SSF57701">
    <property type="entry name" value="Zn2/Cys6 DNA-binding domain"/>
    <property type="match status" value="1"/>
</dbReference>
<dbReference type="InterPro" id="IPR050613">
    <property type="entry name" value="Sec_Metabolite_Reg"/>
</dbReference>
<feature type="compositionally biased region" description="Low complexity" evidence="4">
    <location>
        <begin position="396"/>
        <end position="412"/>
    </location>
</feature>
<feature type="domain" description="Zn(2)-C6 fungal-type" evidence="5">
    <location>
        <begin position="32"/>
        <end position="60"/>
    </location>
</feature>
<dbReference type="GO" id="GO:0006351">
    <property type="term" value="P:DNA-templated transcription"/>
    <property type="evidence" value="ECO:0007669"/>
    <property type="project" value="InterPro"/>
</dbReference>
<evidence type="ECO:0000313" key="6">
    <source>
        <dbReference type="EMBL" id="KAK0709941.1"/>
    </source>
</evidence>
<dbReference type="SMART" id="SM00906">
    <property type="entry name" value="Fungal_trans"/>
    <property type="match status" value="1"/>
</dbReference>
<protein>
    <recommendedName>
        <fullName evidence="5">Zn(2)-C6 fungal-type domain-containing protein</fullName>
    </recommendedName>
</protein>
<dbReference type="SMART" id="SM00066">
    <property type="entry name" value="GAL4"/>
    <property type="match status" value="1"/>
</dbReference>
<dbReference type="CDD" id="cd12148">
    <property type="entry name" value="fungal_TF_MHR"/>
    <property type="match status" value="1"/>
</dbReference>
<sequence length="781" mass="84061">MTVDGTVDGTLANTLPVSASGHGLQKPQRVLACVLCQQRKIKCNRRFPCSNCTRARIECVPATLAPRRKRRPPPSERELLDRIRSYEHLLRQNKVKFEPFANSRPTPMKSEPPTNASAYGHDDSDYDLSETTRADFSDTSDDEADESVISKASVRRAFDQAYRSPESDHLLLGGPTTAVDLSTLHPEPVQIFRLWQIYLDNVDPLLKVTHTPTLQGRIIEAAGNVAGLSPPLEALMFAIYCIAVVSVDPDDCPAVLGAPDDTLLRGYRFGCRQALSNCGFLQTADRECLTALFLYLISVGHSTHPRPLSSMLGVAMRIAQRMGLHHEAALARCTALEAEQRRRLWWALVLFDSRTGEMADAGDATPLTPTWDCRVPLNANDSELRPEMAPPPPAAAPAAAAAAAAAATPKDTATAEKPTEAIFAVMRAELGNHQRFAPFYLDFVAPALKPLAHAPGSYAASTAAFAQHIEAKYLQSCDAALPLHYTTMWMARGQLAKLRMVEHYAVGANSGSSQLSDAQRDAAMEYPFAMLHAHTQLLVAPRLTARFAWLVRYFFPFPAYVHIVHDLRRRPLGALADRAWRAMTAHFAAAVADACVLAPRRLTEHGPIIGIFGRTVLQAWAGREEAAARAGLPPTRDEDVPGIVREVRRQMVLYEERKAKRAAAEAGQGQGQGQGHSVGGEDGDRLMGGLGREPVLHGAGAGAGAGGVLDDMGGFHGMGMSVGLGSAGGAATGHGMLYGGGLMGVQAGYPSPASDLFGAMSGQGPLDVDPSQLDWGAMRWG</sequence>
<keyword evidence="2" id="KW-0479">Metal-binding</keyword>
<dbReference type="EMBL" id="JAUIRO010000006">
    <property type="protein sequence ID" value="KAK0709941.1"/>
    <property type="molecule type" value="Genomic_DNA"/>
</dbReference>
<reference evidence="6" key="1">
    <citation type="submission" date="2023-06" db="EMBL/GenBank/DDBJ databases">
        <title>Genome-scale phylogeny and comparative genomics of the fungal order Sordariales.</title>
        <authorList>
            <consortium name="Lawrence Berkeley National Laboratory"/>
            <person name="Hensen N."/>
            <person name="Bonometti L."/>
            <person name="Westerberg I."/>
            <person name="Brannstrom I.O."/>
            <person name="Guillou S."/>
            <person name="Cros-Aarteil S."/>
            <person name="Calhoun S."/>
            <person name="Haridas S."/>
            <person name="Kuo A."/>
            <person name="Mondo S."/>
            <person name="Pangilinan J."/>
            <person name="Riley R."/>
            <person name="LaButti K."/>
            <person name="Andreopoulos B."/>
            <person name="Lipzen A."/>
            <person name="Chen C."/>
            <person name="Yanf M."/>
            <person name="Daum C."/>
            <person name="Ng V."/>
            <person name="Clum A."/>
            <person name="Steindorff A."/>
            <person name="Ohm R."/>
            <person name="Martin F."/>
            <person name="Silar P."/>
            <person name="Natvig D."/>
            <person name="Lalanne C."/>
            <person name="Gautier V."/>
            <person name="Ament-velasquez S.L."/>
            <person name="Kruys A."/>
            <person name="Hutchinson M.I."/>
            <person name="Powell A.J."/>
            <person name="Barry K."/>
            <person name="Miller A.N."/>
            <person name="Grigoriev I.V."/>
            <person name="Debuchy R."/>
            <person name="Gladieux P."/>
            <person name="Thoren M.H."/>
            <person name="Johannesson H."/>
        </authorList>
    </citation>
    <scope>NUCLEOTIDE SEQUENCE</scope>
    <source>
        <strain evidence="6">SMH2392-1A</strain>
    </source>
</reference>
<dbReference type="RefSeq" id="XP_060293245.1">
    <property type="nucleotide sequence ID" value="XM_060446786.1"/>
</dbReference>
<dbReference type="Proteomes" id="UP001172101">
    <property type="component" value="Unassembled WGS sequence"/>
</dbReference>
<dbReference type="Pfam" id="PF04082">
    <property type="entry name" value="Fungal_trans"/>
    <property type="match status" value="1"/>
</dbReference>
<dbReference type="GO" id="GO:0005634">
    <property type="term" value="C:nucleus"/>
    <property type="evidence" value="ECO:0007669"/>
    <property type="project" value="UniProtKB-SubCell"/>
</dbReference>
<dbReference type="GO" id="GO:0008270">
    <property type="term" value="F:zinc ion binding"/>
    <property type="evidence" value="ECO:0007669"/>
    <property type="project" value="InterPro"/>
</dbReference>
<evidence type="ECO:0000256" key="2">
    <source>
        <dbReference type="ARBA" id="ARBA00022723"/>
    </source>
</evidence>
<evidence type="ECO:0000256" key="3">
    <source>
        <dbReference type="ARBA" id="ARBA00023242"/>
    </source>
</evidence>
<feature type="region of interest" description="Disordered" evidence="4">
    <location>
        <begin position="98"/>
        <end position="145"/>
    </location>
</feature>
<dbReference type="PROSITE" id="PS50048">
    <property type="entry name" value="ZN2_CY6_FUNGAL_2"/>
    <property type="match status" value="1"/>
</dbReference>
<name>A0AA40DQP4_9PEZI</name>
<feature type="region of interest" description="Disordered" evidence="4">
    <location>
        <begin position="663"/>
        <end position="690"/>
    </location>
</feature>
<proteinExistence type="predicted"/>
<accession>A0AA40DQP4</accession>
<evidence type="ECO:0000256" key="4">
    <source>
        <dbReference type="SAM" id="MobiDB-lite"/>
    </source>
</evidence>
<evidence type="ECO:0000259" key="5">
    <source>
        <dbReference type="PROSITE" id="PS50048"/>
    </source>
</evidence>
<evidence type="ECO:0000256" key="1">
    <source>
        <dbReference type="ARBA" id="ARBA00004123"/>
    </source>
</evidence>
<feature type="region of interest" description="Disordered" evidence="4">
    <location>
        <begin position="381"/>
        <end position="413"/>
    </location>
</feature>
<feature type="region of interest" description="Disordered" evidence="4">
    <location>
        <begin position="1"/>
        <end position="22"/>
    </location>
</feature>
<keyword evidence="7" id="KW-1185">Reference proteome</keyword>
<evidence type="ECO:0000313" key="7">
    <source>
        <dbReference type="Proteomes" id="UP001172101"/>
    </source>
</evidence>